<comment type="caution">
    <text evidence="1">The sequence shown here is derived from an EMBL/GenBank/DDBJ whole genome shotgun (WGS) entry which is preliminary data.</text>
</comment>
<dbReference type="EMBL" id="JAVRRA010019708">
    <property type="protein sequence ID" value="KAK5177306.1"/>
    <property type="molecule type" value="Genomic_DNA"/>
</dbReference>
<gene>
    <name evidence="1" type="primary">PDR16_2</name>
    <name evidence="1" type="ORF">LTR16_011004</name>
</gene>
<organism evidence="1 2">
    <name type="scientific">Cryomyces antarcticus</name>
    <dbReference type="NCBI Taxonomy" id="329879"/>
    <lineage>
        <taxon>Eukaryota</taxon>
        <taxon>Fungi</taxon>
        <taxon>Dikarya</taxon>
        <taxon>Ascomycota</taxon>
        <taxon>Pezizomycotina</taxon>
        <taxon>Dothideomycetes</taxon>
        <taxon>Dothideomycetes incertae sedis</taxon>
        <taxon>Cryomyces</taxon>
    </lineage>
</organism>
<evidence type="ECO:0000313" key="1">
    <source>
        <dbReference type="EMBL" id="KAK5177306.1"/>
    </source>
</evidence>
<sequence length="67" mass="7142">ERVAAYKSRWERAGKKVGEFEEYLRGGEQPSVEGVMNETPVAMVNGLGGGKDLNGMVAGMGNLKVGE</sequence>
<dbReference type="Proteomes" id="UP001357485">
    <property type="component" value="Unassembled WGS sequence"/>
</dbReference>
<evidence type="ECO:0000313" key="2">
    <source>
        <dbReference type="Proteomes" id="UP001357485"/>
    </source>
</evidence>
<feature type="non-terminal residue" evidence="1">
    <location>
        <position position="1"/>
    </location>
</feature>
<protein>
    <submittedName>
        <fullName evidence="1">Phosphatidylinositol transfer protein (PITP)</fullName>
    </submittedName>
</protein>
<reference evidence="1 2" key="1">
    <citation type="submission" date="2023-08" db="EMBL/GenBank/DDBJ databases">
        <title>Black Yeasts Isolated from many extreme environments.</title>
        <authorList>
            <person name="Coleine C."/>
            <person name="Stajich J.E."/>
            <person name="Selbmann L."/>
        </authorList>
    </citation>
    <scope>NUCLEOTIDE SEQUENCE [LARGE SCALE GENOMIC DNA]</scope>
    <source>
        <strain evidence="1 2">CCFEE 536</strain>
    </source>
</reference>
<accession>A0ABR0LIK8</accession>
<keyword evidence="2" id="KW-1185">Reference proteome</keyword>
<proteinExistence type="predicted"/>
<name>A0ABR0LIK8_9PEZI</name>